<evidence type="ECO:0000256" key="2">
    <source>
        <dbReference type="ARBA" id="ARBA00022448"/>
    </source>
</evidence>
<evidence type="ECO:0000256" key="1">
    <source>
        <dbReference type="ARBA" id="ARBA00004141"/>
    </source>
</evidence>
<sequence length="664" mass="72242">MRGQQDDDTSTKVPASAYPEREIDSAATTLIASAASSKSHSFDERRKYADIELEKFDAKTLRRDEADERLLDHEDDDDERHEHTLADETATLLNTIPEAAETARVDEGEPPAPPPSTDKKRDGPISWSALPAKDQLAILTLARLAEPLAQTSLQAYMFYQLKSFHAPGQPPPSDDTVARQAGILSASFAGSQFLTAIIWGRLADSAWFGRKRVILIGVLGTAIGTVGFGFSSSFAMAVFWRCMGGMLNGNIGVMRTMISEIVREKKYQSRAFLLMPMTFNIGVIIGPLLGGLLADPVGSYPHLFGENGGGWLRTWPYALPNVVNAVFLFCGAMSVLLGLDETHESRKDKPDFGRRVGKWIARSVFRRRHEQAYEALAGHETAAEDIELEAARISHTKPPPSVRHRLPFRRIWTTNVLFTLVAHGLLAMHVGTFNNIWFVFLSTPRYSPGTTNNDGNSTTLHLPPGYHQHLPFTFTGGLALPPPSIGTSLAILGVIGISLQLLLYPTLSYRLGTLTSFRGSLLLFPFSYLLAPYLAMIPSINPPPGQASGALVWIAITVVLLIQVTARTFALPSTAILVNNSSPHPSVLGTVHGIAQTVSSATRTVGPALMGWIYGIGLQHGVVGTAWWSMTGIAVVGAFASLWVREGSGHEIWLEGEMEEEGKG</sequence>
<dbReference type="CDD" id="cd17330">
    <property type="entry name" value="MFS_SLC46_TetA_like"/>
    <property type="match status" value="1"/>
</dbReference>
<evidence type="ECO:0000256" key="6">
    <source>
        <dbReference type="SAM" id="MobiDB-lite"/>
    </source>
</evidence>
<dbReference type="EMBL" id="KB445551">
    <property type="protein sequence ID" value="EMC99751.1"/>
    <property type="molecule type" value="Genomic_DNA"/>
</dbReference>
<dbReference type="GeneID" id="19116059"/>
<protein>
    <recommendedName>
        <fullName evidence="8">Major facilitator superfamily (MFS) profile domain-containing protein</fullName>
    </recommendedName>
</protein>
<feature type="transmembrane region" description="Helical" evidence="7">
    <location>
        <begin position="547"/>
        <end position="566"/>
    </location>
</feature>
<feature type="region of interest" description="Disordered" evidence="6">
    <location>
        <begin position="1"/>
        <end position="21"/>
    </location>
</feature>
<feature type="domain" description="Major facilitator superfamily (MFS) profile" evidence="8">
    <location>
        <begin position="135"/>
        <end position="649"/>
    </location>
</feature>
<feature type="transmembrane region" description="Helical" evidence="7">
    <location>
        <begin position="270"/>
        <end position="294"/>
    </location>
</feature>
<dbReference type="InterPro" id="IPR036259">
    <property type="entry name" value="MFS_trans_sf"/>
</dbReference>
<dbReference type="Proteomes" id="UP000011761">
    <property type="component" value="Unassembled WGS sequence"/>
</dbReference>
<evidence type="ECO:0000256" key="5">
    <source>
        <dbReference type="ARBA" id="ARBA00023136"/>
    </source>
</evidence>
<dbReference type="AlphaFoldDB" id="M2MSB4"/>
<dbReference type="OrthoDB" id="10262656at2759"/>
<feature type="transmembrane region" description="Helical" evidence="7">
    <location>
        <begin position="213"/>
        <end position="232"/>
    </location>
</feature>
<dbReference type="GO" id="GO:0016020">
    <property type="term" value="C:membrane"/>
    <property type="evidence" value="ECO:0007669"/>
    <property type="project" value="UniProtKB-SubCell"/>
</dbReference>
<keyword evidence="2" id="KW-0813">Transport</keyword>
<keyword evidence="10" id="KW-1185">Reference proteome</keyword>
<dbReference type="HOGENOM" id="CLU_001265_54_5_1"/>
<proteinExistence type="predicted"/>
<comment type="subcellular location">
    <subcellularLocation>
        <location evidence="1">Membrane</location>
        <topology evidence="1">Multi-pass membrane protein</topology>
    </subcellularLocation>
</comment>
<dbReference type="KEGG" id="bcom:BAUCODRAFT_63253"/>
<feature type="compositionally biased region" description="Basic and acidic residues" evidence="6">
    <location>
        <begin position="62"/>
        <end position="72"/>
    </location>
</feature>
<feature type="transmembrane region" description="Helical" evidence="7">
    <location>
        <begin position="516"/>
        <end position="535"/>
    </location>
</feature>
<feature type="transmembrane region" description="Helical" evidence="7">
    <location>
        <begin position="485"/>
        <end position="504"/>
    </location>
</feature>
<reference evidence="9 10" key="1">
    <citation type="journal article" date="2012" name="PLoS Pathog.">
        <title>Diverse lifestyles and strategies of plant pathogenesis encoded in the genomes of eighteen Dothideomycetes fungi.</title>
        <authorList>
            <person name="Ohm R.A."/>
            <person name="Feau N."/>
            <person name="Henrissat B."/>
            <person name="Schoch C.L."/>
            <person name="Horwitz B.A."/>
            <person name="Barry K.W."/>
            <person name="Condon B.J."/>
            <person name="Copeland A.C."/>
            <person name="Dhillon B."/>
            <person name="Glaser F."/>
            <person name="Hesse C.N."/>
            <person name="Kosti I."/>
            <person name="LaButti K."/>
            <person name="Lindquist E.A."/>
            <person name="Lucas S."/>
            <person name="Salamov A.A."/>
            <person name="Bradshaw R.E."/>
            <person name="Ciuffetti L."/>
            <person name="Hamelin R.C."/>
            <person name="Kema G.H.J."/>
            <person name="Lawrence C."/>
            <person name="Scott J.A."/>
            <person name="Spatafora J.W."/>
            <person name="Turgeon B.G."/>
            <person name="de Wit P.J.G.M."/>
            <person name="Zhong S."/>
            <person name="Goodwin S.B."/>
            <person name="Grigoriev I.V."/>
        </authorList>
    </citation>
    <scope>NUCLEOTIDE SEQUENCE [LARGE SCALE GENOMIC DNA]</scope>
    <source>
        <strain evidence="9 10">UAMH 10762</strain>
    </source>
</reference>
<feature type="transmembrane region" description="Helical" evidence="7">
    <location>
        <begin position="416"/>
        <end position="440"/>
    </location>
</feature>
<dbReference type="eggNOG" id="KOG2615">
    <property type="taxonomic scope" value="Eukaryota"/>
</dbReference>
<dbReference type="OMA" id="RTIGPMV"/>
<dbReference type="GO" id="GO:0022857">
    <property type="term" value="F:transmembrane transporter activity"/>
    <property type="evidence" value="ECO:0007669"/>
    <property type="project" value="InterPro"/>
</dbReference>
<evidence type="ECO:0000313" key="9">
    <source>
        <dbReference type="EMBL" id="EMC99751.1"/>
    </source>
</evidence>
<dbReference type="Pfam" id="PF07690">
    <property type="entry name" value="MFS_1"/>
    <property type="match status" value="1"/>
</dbReference>
<evidence type="ECO:0000256" key="7">
    <source>
        <dbReference type="SAM" id="Phobius"/>
    </source>
</evidence>
<name>M2MSB4_BAUPA</name>
<dbReference type="RefSeq" id="XP_007673094.1">
    <property type="nucleotide sequence ID" value="XM_007674904.1"/>
</dbReference>
<evidence type="ECO:0000259" key="8">
    <source>
        <dbReference type="PROSITE" id="PS50850"/>
    </source>
</evidence>
<dbReference type="Gene3D" id="1.20.1250.20">
    <property type="entry name" value="MFS general substrate transporter like domains"/>
    <property type="match status" value="1"/>
</dbReference>
<gene>
    <name evidence="9" type="ORF">BAUCODRAFT_63253</name>
</gene>
<accession>M2MSB4</accession>
<dbReference type="PRINTS" id="PR01035">
    <property type="entry name" value="TCRTETA"/>
</dbReference>
<dbReference type="InterPro" id="IPR001958">
    <property type="entry name" value="Tet-R_TetA/multi-R_MdtG-like"/>
</dbReference>
<organism evidence="9 10">
    <name type="scientific">Baudoinia panamericana (strain UAMH 10762)</name>
    <name type="common">Angels' share fungus</name>
    <name type="synonym">Baudoinia compniacensis (strain UAMH 10762)</name>
    <dbReference type="NCBI Taxonomy" id="717646"/>
    <lineage>
        <taxon>Eukaryota</taxon>
        <taxon>Fungi</taxon>
        <taxon>Dikarya</taxon>
        <taxon>Ascomycota</taxon>
        <taxon>Pezizomycotina</taxon>
        <taxon>Dothideomycetes</taxon>
        <taxon>Dothideomycetidae</taxon>
        <taxon>Mycosphaerellales</taxon>
        <taxon>Teratosphaeriaceae</taxon>
        <taxon>Baudoinia</taxon>
    </lineage>
</organism>
<feature type="transmembrane region" description="Helical" evidence="7">
    <location>
        <begin position="314"/>
        <end position="339"/>
    </location>
</feature>
<evidence type="ECO:0000256" key="3">
    <source>
        <dbReference type="ARBA" id="ARBA00022692"/>
    </source>
</evidence>
<dbReference type="PANTHER" id="PTHR23504:SF6">
    <property type="entry name" value="MULTIDRUG TRANSPORTER, PUTATIVE (AFU_ORTHOLOGUE AFUA_4G08740)-RELATED"/>
    <property type="match status" value="1"/>
</dbReference>
<evidence type="ECO:0000313" key="10">
    <source>
        <dbReference type="Proteomes" id="UP000011761"/>
    </source>
</evidence>
<evidence type="ECO:0000256" key="4">
    <source>
        <dbReference type="ARBA" id="ARBA00022989"/>
    </source>
</evidence>
<keyword evidence="5 7" id="KW-0472">Membrane</keyword>
<dbReference type="InterPro" id="IPR020846">
    <property type="entry name" value="MFS_dom"/>
</dbReference>
<feature type="region of interest" description="Disordered" evidence="6">
    <location>
        <begin position="62"/>
        <end position="124"/>
    </location>
</feature>
<feature type="transmembrane region" description="Helical" evidence="7">
    <location>
        <begin position="181"/>
        <end position="201"/>
    </location>
</feature>
<dbReference type="SUPFAM" id="SSF103473">
    <property type="entry name" value="MFS general substrate transporter"/>
    <property type="match status" value="1"/>
</dbReference>
<dbReference type="InterPro" id="IPR011701">
    <property type="entry name" value="MFS"/>
</dbReference>
<dbReference type="PROSITE" id="PS50850">
    <property type="entry name" value="MFS"/>
    <property type="match status" value="1"/>
</dbReference>
<keyword evidence="4 7" id="KW-1133">Transmembrane helix</keyword>
<dbReference type="PANTHER" id="PTHR23504">
    <property type="entry name" value="MAJOR FACILITATOR SUPERFAMILY DOMAIN-CONTAINING PROTEIN 10"/>
    <property type="match status" value="1"/>
</dbReference>
<keyword evidence="3 7" id="KW-0812">Transmembrane</keyword>